<dbReference type="WBParaSite" id="PS1159_v2.g9860.t1">
    <property type="protein sequence ID" value="PS1159_v2.g9860.t1"/>
    <property type="gene ID" value="PS1159_v2.g9860"/>
</dbReference>
<protein>
    <submittedName>
        <fullName evidence="2">GH18 domain-containing protein</fullName>
    </submittedName>
</protein>
<name>A0AC35GYB9_9BILA</name>
<sequence>KDLYTKFLNELKSTLNHGHTGHCPITVSVRIPVYNLRLNETYNIDMLNSLHHVSLESFQTTLTESQLVSPLFSVPNDEQTAVDSTIAHWLNQGLKREVLLMHIPGYGLIQQLTSQEVRKEQHEVGETVKQNFIQIVTQKDICSKLDATITYKMKYAIREGLAGIGLMSLNDDDDEGICKQGAFPLLHAINRHVCPST</sequence>
<proteinExistence type="predicted"/>
<dbReference type="Proteomes" id="UP000887580">
    <property type="component" value="Unplaced"/>
</dbReference>
<reference evidence="2" key="1">
    <citation type="submission" date="2022-11" db="UniProtKB">
        <authorList>
            <consortium name="WormBaseParasite"/>
        </authorList>
    </citation>
    <scope>IDENTIFICATION</scope>
</reference>
<evidence type="ECO:0000313" key="2">
    <source>
        <dbReference type="WBParaSite" id="PS1159_v2.g9860.t1"/>
    </source>
</evidence>
<accession>A0AC35GYB9</accession>
<organism evidence="1 2">
    <name type="scientific">Panagrolaimus sp. PS1159</name>
    <dbReference type="NCBI Taxonomy" id="55785"/>
    <lineage>
        <taxon>Eukaryota</taxon>
        <taxon>Metazoa</taxon>
        <taxon>Ecdysozoa</taxon>
        <taxon>Nematoda</taxon>
        <taxon>Chromadorea</taxon>
        <taxon>Rhabditida</taxon>
        <taxon>Tylenchina</taxon>
        <taxon>Panagrolaimomorpha</taxon>
        <taxon>Panagrolaimoidea</taxon>
        <taxon>Panagrolaimidae</taxon>
        <taxon>Panagrolaimus</taxon>
    </lineage>
</organism>
<evidence type="ECO:0000313" key="1">
    <source>
        <dbReference type="Proteomes" id="UP000887580"/>
    </source>
</evidence>